<keyword evidence="2" id="KW-0456">Lyase</keyword>
<dbReference type="Pfam" id="PF01903">
    <property type="entry name" value="CbiX"/>
    <property type="match status" value="2"/>
</dbReference>
<dbReference type="CDD" id="cd03416">
    <property type="entry name" value="CbiX_SirB_N"/>
    <property type="match status" value="1"/>
</dbReference>
<gene>
    <name evidence="3" type="ORF">FPZ12_022520</name>
</gene>
<dbReference type="AlphaFoldDB" id="A0A5N0V281"/>
<dbReference type="SUPFAM" id="SSF53800">
    <property type="entry name" value="Chelatase"/>
    <property type="match status" value="1"/>
</dbReference>
<sequence>MPAPLVVVAHGSRDPRSAATIRAQVAETGARVSFLDLSEPLLTDVLRSLVSEGESEAVVAPLLLGRAYHARVDLPALVRSVPGIRVTIADVLGVDPVLEQIALDRLAEAGADVADPGLGVVLAAVGSSRKPANDAVKQLASRWNHRFGMSVAPAFASATKPDVPAAIAKLRARGARRFAVASWFLAPGLLPDRIASLAQEAAPGVLLAEPLAPDSRVGELILRRYDSAVALAA</sequence>
<protein>
    <submittedName>
        <fullName evidence="3">Sirohydrochlorin chelatase</fullName>
    </submittedName>
</protein>
<evidence type="ECO:0000313" key="3">
    <source>
        <dbReference type="EMBL" id="KAA9158614.1"/>
    </source>
</evidence>
<dbReference type="Gene3D" id="3.40.50.1400">
    <property type="match status" value="2"/>
</dbReference>
<dbReference type="EMBL" id="VMNW02000034">
    <property type="protein sequence ID" value="KAA9158614.1"/>
    <property type="molecule type" value="Genomic_DNA"/>
</dbReference>
<name>A0A5N0V281_9PSEU</name>
<dbReference type="InterPro" id="IPR050963">
    <property type="entry name" value="Sirohydro_Cobaltochel/CbiX"/>
</dbReference>
<accession>A0A5N0V281</accession>
<dbReference type="GO" id="GO:0016829">
    <property type="term" value="F:lyase activity"/>
    <property type="evidence" value="ECO:0007669"/>
    <property type="project" value="UniProtKB-KW"/>
</dbReference>
<keyword evidence="1" id="KW-0479">Metal-binding</keyword>
<dbReference type="PANTHER" id="PTHR33542">
    <property type="entry name" value="SIROHYDROCHLORIN FERROCHELATASE, CHLOROPLASTIC"/>
    <property type="match status" value="1"/>
</dbReference>
<organism evidence="3 4">
    <name type="scientific">Amycolatopsis acidicola</name>
    <dbReference type="NCBI Taxonomy" id="2596893"/>
    <lineage>
        <taxon>Bacteria</taxon>
        <taxon>Bacillati</taxon>
        <taxon>Actinomycetota</taxon>
        <taxon>Actinomycetes</taxon>
        <taxon>Pseudonocardiales</taxon>
        <taxon>Pseudonocardiaceae</taxon>
        <taxon>Amycolatopsis</taxon>
    </lineage>
</organism>
<dbReference type="PANTHER" id="PTHR33542:SF5">
    <property type="entry name" value="FERROCHELATASE CHE1"/>
    <property type="match status" value="1"/>
</dbReference>
<dbReference type="InterPro" id="IPR002762">
    <property type="entry name" value="CbiX-like"/>
</dbReference>
<dbReference type="Proteomes" id="UP000319769">
    <property type="component" value="Unassembled WGS sequence"/>
</dbReference>
<dbReference type="GO" id="GO:0046872">
    <property type="term" value="F:metal ion binding"/>
    <property type="evidence" value="ECO:0007669"/>
    <property type="project" value="UniProtKB-KW"/>
</dbReference>
<dbReference type="OrthoDB" id="482456at2"/>
<keyword evidence="4" id="KW-1185">Reference proteome</keyword>
<proteinExistence type="predicted"/>
<evidence type="ECO:0000256" key="2">
    <source>
        <dbReference type="ARBA" id="ARBA00023239"/>
    </source>
</evidence>
<comment type="caution">
    <text evidence="3">The sequence shown here is derived from an EMBL/GenBank/DDBJ whole genome shotgun (WGS) entry which is preliminary data.</text>
</comment>
<evidence type="ECO:0000256" key="1">
    <source>
        <dbReference type="ARBA" id="ARBA00022723"/>
    </source>
</evidence>
<dbReference type="RefSeq" id="WP_144747448.1">
    <property type="nucleotide sequence ID" value="NZ_VMNW02000034.1"/>
</dbReference>
<evidence type="ECO:0000313" key="4">
    <source>
        <dbReference type="Proteomes" id="UP000319769"/>
    </source>
</evidence>
<reference evidence="3" key="1">
    <citation type="submission" date="2019-09" db="EMBL/GenBank/DDBJ databases">
        <authorList>
            <person name="Teo W.F.A."/>
            <person name="Duangmal K."/>
        </authorList>
    </citation>
    <scope>NUCLEOTIDE SEQUENCE [LARGE SCALE GENOMIC DNA]</scope>
    <source>
        <strain evidence="3">K81G1</strain>
    </source>
</reference>